<feature type="non-terminal residue" evidence="1">
    <location>
        <position position="1"/>
    </location>
</feature>
<reference evidence="1 2" key="1">
    <citation type="journal article" date="2020" name="Cell">
        <title>Large-Scale Comparative Analyses of Tick Genomes Elucidate Their Genetic Diversity and Vector Capacities.</title>
        <authorList>
            <consortium name="Tick Genome and Microbiome Consortium (TIGMIC)"/>
            <person name="Jia N."/>
            <person name="Wang J."/>
            <person name="Shi W."/>
            <person name="Du L."/>
            <person name="Sun Y."/>
            <person name="Zhan W."/>
            <person name="Jiang J.F."/>
            <person name="Wang Q."/>
            <person name="Zhang B."/>
            <person name="Ji P."/>
            <person name="Bell-Sakyi L."/>
            <person name="Cui X.M."/>
            <person name="Yuan T.T."/>
            <person name="Jiang B.G."/>
            <person name="Yang W.F."/>
            <person name="Lam T.T."/>
            <person name="Chang Q.C."/>
            <person name="Ding S.J."/>
            <person name="Wang X.J."/>
            <person name="Zhu J.G."/>
            <person name="Ruan X.D."/>
            <person name="Zhao L."/>
            <person name="Wei J.T."/>
            <person name="Ye R.Z."/>
            <person name="Que T.C."/>
            <person name="Du C.H."/>
            <person name="Zhou Y.H."/>
            <person name="Cheng J.X."/>
            <person name="Dai P.F."/>
            <person name="Guo W.B."/>
            <person name="Han X.H."/>
            <person name="Huang E.J."/>
            <person name="Li L.F."/>
            <person name="Wei W."/>
            <person name="Gao Y.C."/>
            <person name="Liu J.Z."/>
            <person name="Shao H.Z."/>
            <person name="Wang X."/>
            <person name="Wang C.C."/>
            <person name="Yang T.C."/>
            <person name="Huo Q.B."/>
            <person name="Li W."/>
            <person name="Chen H.Y."/>
            <person name="Chen S.E."/>
            <person name="Zhou L.G."/>
            <person name="Ni X.B."/>
            <person name="Tian J.H."/>
            <person name="Sheng Y."/>
            <person name="Liu T."/>
            <person name="Pan Y.S."/>
            <person name="Xia L.Y."/>
            <person name="Li J."/>
            <person name="Zhao F."/>
            <person name="Cao W.C."/>
        </authorList>
    </citation>
    <scope>NUCLEOTIDE SEQUENCE [LARGE SCALE GENOMIC DNA]</scope>
    <source>
        <strain evidence="1">Iper-2018</strain>
    </source>
</reference>
<evidence type="ECO:0000313" key="1">
    <source>
        <dbReference type="EMBL" id="KAG0428415.1"/>
    </source>
</evidence>
<keyword evidence="2" id="KW-1185">Reference proteome</keyword>
<sequence length="496" mass="57250">AMHLAHLEDLLLYISSSEDETDYCFHSLEILSLMLREQSPQVLASAAQARSTSEKEQDVKHPRFGGTFTVKNMKSISDNALIVRDRVRLSQVDFDRDKNFRAKPKNKRPPVEESTSTRRSTLNIRLFLKGLCVDFLKWSYNPMMRTVKSFLRRERAQSHDESYYFWAMHFFMEFNRCNGFEVGLVSETIAKESFHYVQTQLEQYYEMMVTDKRLIHVWAKRLHIALKAYHELLRTLAAMDGCPDEKVKEAARALKGTLFYLPEYREIVLHLLLNFNDSVQTNSYLRDLVAMVHVYVKMLEQFAKKHSHVVVKSKKKPCRKSKPKARQPARGKPEFRLTLACARYFKPSPYVAARVDLFRIRAAGQGGQEDQEKLWLEVASGLSLALRGEEELPGDVVPYDSTLDNTEEEKKLDALSRIQTALKANLPARAVALLRASREVWPDQDMFGAEDSDNVPEGGPEFRALREIFCADIQSEVSKPWPADVFRQARGWPRSF</sequence>
<name>A0AC60Q443_IXOPE</name>
<organism evidence="1 2">
    <name type="scientific">Ixodes persulcatus</name>
    <name type="common">Taiga tick</name>
    <dbReference type="NCBI Taxonomy" id="34615"/>
    <lineage>
        <taxon>Eukaryota</taxon>
        <taxon>Metazoa</taxon>
        <taxon>Ecdysozoa</taxon>
        <taxon>Arthropoda</taxon>
        <taxon>Chelicerata</taxon>
        <taxon>Arachnida</taxon>
        <taxon>Acari</taxon>
        <taxon>Parasitiformes</taxon>
        <taxon>Ixodida</taxon>
        <taxon>Ixodoidea</taxon>
        <taxon>Ixodidae</taxon>
        <taxon>Ixodinae</taxon>
        <taxon>Ixodes</taxon>
    </lineage>
</organism>
<proteinExistence type="predicted"/>
<accession>A0AC60Q443</accession>
<gene>
    <name evidence="1" type="ORF">HPB47_024597</name>
</gene>
<dbReference type="Proteomes" id="UP000805193">
    <property type="component" value="Unassembled WGS sequence"/>
</dbReference>
<evidence type="ECO:0000313" key="2">
    <source>
        <dbReference type="Proteomes" id="UP000805193"/>
    </source>
</evidence>
<dbReference type="EMBL" id="JABSTQ010009525">
    <property type="protein sequence ID" value="KAG0428415.1"/>
    <property type="molecule type" value="Genomic_DNA"/>
</dbReference>
<protein>
    <submittedName>
        <fullName evidence="1">Uncharacterized protein</fullName>
    </submittedName>
</protein>
<comment type="caution">
    <text evidence="1">The sequence shown here is derived from an EMBL/GenBank/DDBJ whole genome shotgun (WGS) entry which is preliminary data.</text>
</comment>